<dbReference type="InterPro" id="IPR017260">
    <property type="entry name" value="UCP037673"/>
</dbReference>
<dbReference type="PIRSF" id="PIRSF037673">
    <property type="entry name" value="UCP037673"/>
    <property type="match status" value="1"/>
</dbReference>
<dbReference type="EMBL" id="WVIC01000001">
    <property type="protein sequence ID" value="NCJ05087.1"/>
    <property type="molecule type" value="Genomic_DNA"/>
</dbReference>
<protein>
    <submittedName>
        <fullName evidence="2">DUF4346 domain-containing protein</fullName>
    </submittedName>
</protein>
<reference evidence="2" key="1">
    <citation type="submission" date="2019-12" db="EMBL/GenBank/DDBJ databases">
        <title>High-Quality draft genome sequences of three cyanobacteria isolated from the limestone walls of the Old Cathedral of Coimbra.</title>
        <authorList>
            <person name="Tiago I."/>
            <person name="Soares F."/>
            <person name="Portugal A."/>
        </authorList>
    </citation>
    <scope>NUCLEOTIDE SEQUENCE [LARGE SCALE GENOMIC DNA]</scope>
    <source>
        <strain evidence="2">C</strain>
    </source>
</reference>
<dbReference type="InterPro" id="IPR025595">
    <property type="entry name" value="PterinBD-DUF4346"/>
</dbReference>
<dbReference type="AlphaFoldDB" id="A0A8K1ZWD4"/>
<evidence type="ECO:0000313" key="3">
    <source>
        <dbReference type="Proteomes" id="UP000607397"/>
    </source>
</evidence>
<dbReference type="Proteomes" id="UP000607397">
    <property type="component" value="Unassembled WGS sequence"/>
</dbReference>
<dbReference type="Pfam" id="PF14251">
    <property type="entry name" value="PterinBD-DUF4346"/>
    <property type="match status" value="1"/>
</dbReference>
<accession>A0A8K1ZWD4</accession>
<name>A0A8K1ZWD4_9CYAN</name>
<sequence length="127" mass="14330">MNVILATQSAINDQLSNRFIELDPGGYFLIYLDQDAELICAQHFTNDINEQGLAVDPQTGEPFPCHGKLERQPTATFKAKTAKELCIQIFENSEQVWVTKFDHAAYLGRELMRAEIALAHGNDYVQD</sequence>
<feature type="domain" description="DUF4346" evidence="1">
    <location>
        <begin position="22"/>
        <end position="127"/>
    </location>
</feature>
<evidence type="ECO:0000313" key="2">
    <source>
        <dbReference type="EMBL" id="NCJ05087.1"/>
    </source>
</evidence>
<gene>
    <name evidence="2" type="ORF">GS597_00850</name>
</gene>
<comment type="caution">
    <text evidence="2">The sequence shown here is derived from an EMBL/GenBank/DDBJ whole genome shotgun (WGS) entry which is preliminary data.</text>
</comment>
<organism evidence="2 3">
    <name type="scientific">Petrachloros mirabilis ULC683</name>
    <dbReference type="NCBI Taxonomy" id="2781853"/>
    <lineage>
        <taxon>Bacteria</taxon>
        <taxon>Bacillati</taxon>
        <taxon>Cyanobacteriota</taxon>
        <taxon>Cyanophyceae</taxon>
        <taxon>Synechococcales</taxon>
        <taxon>Petrachlorosaceae</taxon>
        <taxon>Petrachloros</taxon>
        <taxon>Petrachloros mirabilis</taxon>
    </lineage>
</organism>
<evidence type="ECO:0000259" key="1">
    <source>
        <dbReference type="Pfam" id="PF14251"/>
    </source>
</evidence>
<dbReference type="RefSeq" id="WP_161823554.1">
    <property type="nucleotide sequence ID" value="NZ_WVIC01000001.1"/>
</dbReference>
<proteinExistence type="predicted"/>
<keyword evidence="3" id="KW-1185">Reference proteome</keyword>